<dbReference type="InterPro" id="IPR036047">
    <property type="entry name" value="F-box-like_dom_sf"/>
</dbReference>
<dbReference type="PANTHER" id="PTHR31672">
    <property type="entry name" value="BNACNNG10540D PROTEIN"/>
    <property type="match status" value="1"/>
</dbReference>
<dbReference type="NCBIfam" id="TIGR01640">
    <property type="entry name" value="F_box_assoc_1"/>
    <property type="match status" value="1"/>
</dbReference>
<dbReference type="InterPro" id="IPR017451">
    <property type="entry name" value="F-box-assoc_interact_dom"/>
</dbReference>
<dbReference type="Gene3D" id="1.20.1280.50">
    <property type="match status" value="1"/>
</dbReference>
<dbReference type="InterPro" id="IPR011043">
    <property type="entry name" value="Gal_Oxase/kelch_b-propeller"/>
</dbReference>
<proteinExistence type="predicted"/>
<dbReference type="PANTHER" id="PTHR31672:SF13">
    <property type="entry name" value="F-BOX PROTEIN CPR30-LIKE"/>
    <property type="match status" value="1"/>
</dbReference>
<dbReference type="SMART" id="SM00256">
    <property type="entry name" value="FBOX"/>
    <property type="match status" value="1"/>
</dbReference>
<dbReference type="Pfam" id="PF08268">
    <property type="entry name" value="FBA_3"/>
    <property type="match status" value="1"/>
</dbReference>
<reference evidence="2 3" key="1">
    <citation type="journal article" date="2024" name="Plant J.">
        <title>Genome sequences and population genomics reveal climatic adaptation and genomic divergence between two closely related sweetgum species.</title>
        <authorList>
            <person name="Xu W.Q."/>
            <person name="Ren C.Q."/>
            <person name="Zhang X.Y."/>
            <person name="Comes H.P."/>
            <person name="Liu X.H."/>
            <person name="Li Y.G."/>
            <person name="Kettle C.J."/>
            <person name="Jalonen R."/>
            <person name="Gaisberger H."/>
            <person name="Ma Y.Z."/>
            <person name="Qiu Y.X."/>
        </authorList>
    </citation>
    <scope>NUCLEOTIDE SEQUENCE [LARGE SCALE GENOMIC DNA]</scope>
    <source>
        <strain evidence="2">Hangzhou</strain>
    </source>
</reference>
<accession>A0AAP0S156</accession>
<dbReference type="AlphaFoldDB" id="A0AAP0S156"/>
<evidence type="ECO:0000313" key="2">
    <source>
        <dbReference type="EMBL" id="KAK9285019.1"/>
    </source>
</evidence>
<feature type="domain" description="F-box" evidence="1">
    <location>
        <begin position="19"/>
        <end position="65"/>
    </location>
</feature>
<comment type="caution">
    <text evidence="2">The sequence shown here is derived from an EMBL/GenBank/DDBJ whole genome shotgun (WGS) entry which is preliminary data.</text>
</comment>
<dbReference type="PROSITE" id="PS50181">
    <property type="entry name" value="FBOX"/>
    <property type="match status" value="1"/>
</dbReference>
<gene>
    <name evidence="2" type="ORF">L1049_024201</name>
</gene>
<dbReference type="SUPFAM" id="SSF81383">
    <property type="entry name" value="F-box domain"/>
    <property type="match status" value="1"/>
</dbReference>
<dbReference type="EMBL" id="JBBPBK010000005">
    <property type="protein sequence ID" value="KAK9285019.1"/>
    <property type="molecule type" value="Genomic_DNA"/>
</dbReference>
<dbReference type="InterPro" id="IPR050796">
    <property type="entry name" value="SCF_F-box_component"/>
</dbReference>
<keyword evidence="3" id="KW-1185">Reference proteome</keyword>
<evidence type="ECO:0000259" key="1">
    <source>
        <dbReference type="PROSITE" id="PS50181"/>
    </source>
</evidence>
<dbReference type="Pfam" id="PF00646">
    <property type="entry name" value="F-box"/>
    <property type="match status" value="1"/>
</dbReference>
<dbReference type="InterPro" id="IPR013187">
    <property type="entry name" value="F-box-assoc_dom_typ3"/>
</dbReference>
<dbReference type="SUPFAM" id="SSF50965">
    <property type="entry name" value="Galactose oxidase, central domain"/>
    <property type="match status" value="1"/>
</dbReference>
<dbReference type="Proteomes" id="UP001415857">
    <property type="component" value="Unassembled WGS sequence"/>
</dbReference>
<evidence type="ECO:0000313" key="3">
    <source>
        <dbReference type="Proteomes" id="UP001415857"/>
    </source>
</evidence>
<sequence length="402" mass="45086">MKRKKMSNPVEDGPRQTSIQSIPELPMVIWIDILSRLPVKTLFNCRCVCTSWLHIISDPQFAKTHLAMSQHCPLLLPTHPIDAAFSRTVFLIEGNNGNNLDAKINLNSRLYLPKCDPNPKIISERDFSVVNSCNGLLCLSKSGSGDPVIVCNPITGEYITLPEPMRNTSKLLVSGLGFISRTNQYKVMRMFVLVINEVIVRWVVQNHTIGTGSWTRIHYLECPLPCRPTPWNGIFLNGAINWFCNDRRSSKFIVAFDFENERFQVVPPPPHFGAGQKVDISEMKMGILGGSLCISHFSSNGHLDVWVMMDYGVQGSWTKAISIGPFPSGLYQRIKYQNNGEILMFNRGTAPVSYNPVRKSFSYLKFHGIVSDFEAIAHIPSFVSLKDVVVGDTVVVLNVKSR</sequence>
<dbReference type="CDD" id="cd22157">
    <property type="entry name" value="F-box_AtFBW1-like"/>
    <property type="match status" value="1"/>
</dbReference>
<organism evidence="2 3">
    <name type="scientific">Liquidambar formosana</name>
    <name type="common">Formosan gum</name>
    <dbReference type="NCBI Taxonomy" id="63359"/>
    <lineage>
        <taxon>Eukaryota</taxon>
        <taxon>Viridiplantae</taxon>
        <taxon>Streptophyta</taxon>
        <taxon>Embryophyta</taxon>
        <taxon>Tracheophyta</taxon>
        <taxon>Spermatophyta</taxon>
        <taxon>Magnoliopsida</taxon>
        <taxon>eudicotyledons</taxon>
        <taxon>Gunneridae</taxon>
        <taxon>Pentapetalae</taxon>
        <taxon>Saxifragales</taxon>
        <taxon>Altingiaceae</taxon>
        <taxon>Liquidambar</taxon>
    </lineage>
</organism>
<name>A0AAP0S156_LIQFO</name>
<protein>
    <recommendedName>
        <fullName evidence="1">F-box domain-containing protein</fullName>
    </recommendedName>
</protein>
<dbReference type="InterPro" id="IPR001810">
    <property type="entry name" value="F-box_dom"/>
</dbReference>